<proteinExistence type="inferred from homology"/>
<dbReference type="InterPro" id="IPR029058">
    <property type="entry name" value="AB_hydrolase_fold"/>
</dbReference>
<keyword evidence="5" id="KW-1185">Reference proteome</keyword>
<keyword evidence="2 4" id="KW-0378">Hydrolase</keyword>
<dbReference type="EMBL" id="BAABJQ010000047">
    <property type="protein sequence ID" value="GAA5201045.1"/>
    <property type="molecule type" value="Genomic_DNA"/>
</dbReference>
<dbReference type="GO" id="GO:0016787">
    <property type="term" value="F:hydrolase activity"/>
    <property type="evidence" value="ECO:0007669"/>
    <property type="project" value="UniProtKB-KW"/>
</dbReference>
<evidence type="ECO:0000313" key="4">
    <source>
        <dbReference type="EMBL" id="GAA5201045.1"/>
    </source>
</evidence>
<comment type="similarity">
    <text evidence="1">Belongs to the thioesterase family.</text>
</comment>
<dbReference type="InterPro" id="IPR012223">
    <property type="entry name" value="TEII"/>
</dbReference>
<dbReference type="Pfam" id="PF00975">
    <property type="entry name" value="Thioesterase"/>
    <property type="match status" value="1"/>
</dbReference>
<feature type="domain" description="Thioesterase TesA-like" evidence="3">
    <location>
        <begin position="22"/>
        <end position="244"/>
    </location>
</feature>
<dbReference type="Gene3D" id="3.40.50.1820">
    <property type="entry name" value="alpha/beta hydrolase"/>
    <property type="match status" value="1"/>
</dbReference>
<protein>
    <submittedName>
        <fullName evidence="4">Alpha/beta fold hydrolase</fullName>
    </submittedName>
</protein>
<name>A0ABP9SUS7_9ACTN</name>
<evidence type="ECO:0000256" key="1">
    <source>
        <dbReference type="ARBA" id="ARBA00007169"/>
    </source>
</evidence>
<dbReference type="RefSeq" id="WP_345638845.1">
    <property type="nucleotide sequence ID" value="NZ_BAABJQ010000047.1"/>
</dbReference>
<evidence type="ECO:0000313" key="5">
    <source>
        <dbReference type="Proteomes" id="UP001501570"/>
    </source>
</evidence>
<organism evidence="4 5">
    <name type="scientific">Rugosimonospora acidiphila</name>
    <dbReference type="NCBI Taxonomy" id="556531"/>
    <lineage>
        <taxon>Bacteria</taxon>
        <taxon>Bacillati</taxon>
        <taxon>Actinomycetota</taxon>
        <taxon>Actinomycetes</taxon>
        <taxon>Micromonosporales</taxon>
        <taxon>Micromonosporaceae</taxon>
        <taxon>Rugosimonospora</taxon>
    </lineage>
</organism>
<gene>
    <name evidence="4" type="ORF">GCM10023322_80270</name>
</gene>
<comment type="caution">
    <text evidence="4">The sequence shown here is derived from an EMBL/GenBank/DDBJ whole genome shotgun (WGS) entry which is preliminary data.</text>
</comment>
<dbReference type="Proteomes" id="UP001501570">
    <property type="component" value="Unassembled WGS sequence"/>
</dbReference>
<dbReference type="SUPFAM" id="SSF53474">
    <property type="entry name" value="alpha/beta-Hydrolases"/>
    <property type="match status" value="1"/>
</dbReference>
<dbReference type="InterPro" id="IPR001031">
    <property type="entry name" value="Thioesterase"/>
</dbReference>
<reference evidence="5" key="1">
    <citation type="journal article" date="2019" name="Int. J. Syst. Evol. Microbiol.">
        <title>The Global Catalogue of Microorganisms (GCM) 10K type strain sequencing project: providing services to taxonomists for standard genome sequencing and annotation.</title>
        <authorList>
            <consortium name="The Broad Institute Genomics Platform"/>
            <consortium name="The Broad Institute Genome Sequencing Center for Infectious Disease"/>
            <person name="Wu L."/>
            <person name="Ma J."/>
        </authorList>
    </citation>
    <scope>NUCLEOTIDE SEQUENCE [LARGE SCALE GENOMIC DNA]</scope>
    <source>
        <strain evidence="5">JCM 18304</strain>
    </source>
</reference>
<dbReference type="InterPro" id="IPR020802">
    <property type="entry name" value="TesA-like"/>
</dbReference>
<evidence type="ECO:0000259" key="3">
    <source>
        <dbReference type="SMART" id="SM00824"/>
    </source>
</evidence>
<dbReference type="PANTHER" id="PTHR11487">
    <property type="entry name" value="THIOESTERASE"/>
    <property type="match status" value="1"/>
</dbReference>
<accession>A0ABP9SUS7</accession>
<evidence type="ECO:0000256" key="2">
    <source>
        <dbReference type="ARBA" id="ARBA00022801"/>
    </source>
</evidence>
<dbReference type="SMART" id="SM00824">
    <property type="entry name" value="PKS_TE"/>
    <property type="match status" value="1"/>
</dbReference>
<sequence length="250" mass="27339">MANPDLWVRRFHPSDDSKVRLVCLPHAGGSASFYYPMSAGLAPTVDVLSVQYPGRQDRRNEPGVGSIAALADAVTEALGPWLDRPLMLFGHSMGAIVAFEVARRLERDGTGQLLSIFASGRRAPSCARDESVHLRDDDGIVEEMKALSGTDARVLGDEELLRMILPAIRSDYRAIERYRCAEDVTVSCPVVTLTGDDDPRTTIAEAQSWERHTTGPFELRVFQGGHFFLAAHQNEVINAVSDMLLSCGGL</sequence>
<dbReference type="PANTHER" id="PTHR11487:SF0">
    <property type="entry name" value="S-ACYL FATTY ACID SYNTHASE THIOESTERASE, MEDIUM CHAIN"/>
    <property type="match status" value="1"/>
</dbReference>